<dbReference type="Pfam" id="PF00703">
    <property type="entry name" value="Glyco_hydro_2"/>
    <property type="match status" value="1"/>
</dbReference>
<gene>
    <name evidence="5" type="ORF">SH580_01280</name>
</gene>
<organism evidence="5 6">
    <name type="scientific">Coraliomargarita algicola</name>
    <dbReference type="NCBI Taxonomy" id="3092156"/>
    <lineage>
        <taxon>Bacteria</taxon>
        <taxon>Pseudomonadati</taxon>
        <taxon>Verrucomicrobiota</taxon>
        <taxon>Opitutia</taxon>
        <taxon>Puniceicoccales</taxon>
        <taxon>Coraliomargaritaceae</taxon>
        <taxon>Coraliomargarita</taxon>
    </lineage>
</organism>
<evidence type="ECO:0000259" key="4">
    <source>
        <dbReference type="Pfam" id="PF00703"/>
    </source>
</evidence>
<sequence>MIQVKNLPRHLLVFLSLSSLLSAKDLVRYDFESADNLERLVAKVEKDSCRVEWDATLAHSGQKSLRIKATSERRLRATVLWPDILQTEGFDEGFISFWFYDRFLVQADGTSTRLGWSLAGNSDEGGNGIYVGQASGGASMEWVVDKKCYEVKRHGGWTKFDITFDAEHVSVYIDGVKVQTLPLTNYHPRSLAFFATWGSGLGDIIIDDLVVNDDLAEFHPAAVHAVRSANGSDTAWLEAGAPLELNLSLNPDGAADRTGTVQVELYNLGEEKVTELEVPIDWSRVQQNQLKVAIPSSSLQGSRHYWVLASYRDAKLKDASVRCYQKIDVQYSTDLSALKSFRDEIEFIDSWDFLPGERDAMHQIPSDWSEADQILDFWNTEYVRNRQYKDVSIGWYRREVSIPRSWDGRQILLEVRLPHNAATVFVNGMEQGSLVWPGGKLALGQEAQAGRTVELVLRVDTQALSDMRKALQATESYKENTFRPYRLSGLSGPVSLLAEPTGAKVESVLLFPKVADKSLELQLSTSGIPEGQSMQLEAVISKSGEPLKRIQASVTNNRATASLSWPEVELWDIGKPNLYDVEVTLRNRGRTVDRLPPQRFGFREANFDGRLIKINGHPISFEGPNNISQAGCFGFAEAMTRIHANWLGSNFYSSYRHGSGGTPNKFFENYLDLADEAGYGSYVYLAAPVLTMNLTKAYDAEGKDFLKDTIFWPAYQRLLKQFTALHGNRPGYLFPVGGGTLQVFKGRNPARIGDVWIHDYQGRELMQKAVAVEMKVNEYIRAADPSRASVITGKLTTNYTTDYQGFRPIQELIESNEYWVKNGTNPMLFNENASPIIFDWGSGARYGHGGHDVAYPMVAEYAAETKGDRAFHRQAVDHKVYAQLGQPRKGLFDYLYPYEAEPDAPSVFNEVNYERAREIWLNFRADGLGVHTPWMARCTGADRAQEVWSPVTGYIAGPPARRTDKTHILRPGENWERQFLILNSKREEVQVECRWTATLNGQTIASGTTPAKAGPGDQASVPIMVPMPQVEADATGTLTATLFENGTECARDAMEFQIVVAKAAPKLSAQVALIDPLGHTASELDRSNIPYQRLHFNTDLSDYKVVVIGREAFSYEQKMLDGPFDISALLQAGKRVLVMEQTADVLKERFNFRTEDVPPRHLFARVGQHPITADVPDHLLAYWRGASTLLDGYIDLLTANLRPAHEEHVRKVLWHDGKEHNRHFRWGNHHSLATIFIHKPERGNFRSLVDCGVNLDYSALLEFEQGPGKLLFCQVDLSGRTEADPVAERLLSNMISYLDHASAPTWSSNAAYLGGPLGEDILVQLKANYRRIHSPDEARANEVLILGDELNANILSAWKDPIQTFVQNGGSCFSFPRHPGELTWLPGQIGLEETWVDATLVDKPTRPILAGMSNSELYYTAPVKLFTVTNLPENAFATAPATLAEIPDGKGRTLLCQVWPHSIDDSEKFYMRNDRRDSIRVIQVLLNNLGVPMQAPRGLRDSDLTKQQLQAPRKNLDLSRLQTWQGLKTDNQDASTPSPTDARWAPVQVPGYIGEQRAEWQDDGYFLFWYRLEFEFDGSADAAMLYIGAIDDEDDAYLNGTKIGHTGRDTNIDDWLDAPRRYEIPAGLLNQGKNELRIKVRNLGSEHCGISAQPVRIEWTEPVATQQQNNPAIELAFLPPVDLSGHRWKKLAMETLDASNTAPPRSDPRWSTHRGYLPAATTDIANSTVWYDGYFDLKNVPAGARPSLMIAKIDDEDTIFINGKEIGHTGKDSNPDNFWSAPRNYNFPANLLTAGRNQIIIKTNNLDGAGQIEGPLKLVWMPEQEASRLRLSNLPYIHSLDGKIDDDYWWCGGW</sequence>
<accession>A0ABZ0RLL9</accession>
<dbReference type="Gene3D" id="2.60.40.10">
    <property type="entry name" value="Immunoglobulins"/>
    <property type="match status" value="1"/>
</dbReference>
<dbReference type="InterPro" id="IPR008979">
    <property type="entry name" value="Galactose-bd-like_sf"/>
</dbReference>
<dbReference type="InterPro" id="IPR013783">
    <property type="entry name" value="Ig-like_fold"/>
</dbReference>
<protein>
    <recommendedName>
        <fullName evidence="4">Glycoside hydrolase family 2 immunoglobulin-like beta-sandwich domain-containing protein</fullName>
    </recommendedName>
</protein>
<dbReference type="Proteomes" id="UP001324993">
    <property type="component" value="Chromosome"/>
</dbReference>
<evidence type="ECO:0000313" key="5">
    <source>
        <dbReference type="EMBL" id="WPJ96333.1"/>
    </source>
</evidence>
<dbReference type="SUPFAM" id="SSF49303">
    <property type="entry name" value="beta-Galactosidase/glucuronidase domain"/>
    <property type="match status" value="1"/>
</dbReference>
<proteinExistence type="inferred from homology"/>
<name>A0ABZ0RLL9_9BACT</name>
<dbReference type="PANTHER" id="PTHR42732">
    <property type="entry name" value="BETA-GALACTOSIDASE"/>
    <property type="match status" value="1"/>
</dbReference>
<dbReference type="Gene3D" id="2.60.120.260">
    <property type="entry name" value="Galactose-binding domain-like"/>
    <property type="match status" value="3"/>
</dbReference>
<keyword evidence="3" id="KW-0326">Glycosidase</keyword>
<comment type="similarity">
    <text evidence="1">Belongs to the glycosyl hydrolase 2 family.</text>
</comment>
<dbReference type="RefSeq" id="WP_319833194.1">
    <property type="nucleotide sequence ID" value="NZ_CP138858.1"/>
</dbReference>
<dbReference type="InterPro" id="IPR036156">
    <property type="entry name" value="Beta-gal/glucu_dom_sf"/>
</dbReference>
<evidence type="ECO:0000256" key="3">
    <source>
        <dbReference type="ARBA" id="ARBA00023295"/>
    </source>
</evidence>
<keyword evidence="2" id="KW-0378">Hydrolase</keyword>
<dbReference type="EMBL" id="CP138858">
    <property type="protein sequence ID" value="WPJ96333.1"/>
    <property type="molecule type" value="Genomic_DNA"/>
</dbReference>
<dbReference type="SUPFAM" id="SSF49785">
    <property type="entry name" value="Galactose-binding domain-like"/>
    <property type="match status" value="3"/>
</dbReference>
<dbReference type="InterPro" id="IPR051913">
    <property type="entry name" value="GH2_Domain-Containing"/>
</dbReference>
<dbReference type="InterPro" id="IPR006102">
    <property type="entry name" value="Ig-like_GH2"/>
</dbReference>
<evidence type="ECO:0000313" key="6">
    <source>
        <dbReference type="Proteomes" id="UP001324993"/>
    </source>
</evidence>
<evidence type="ECO:0000256" key="2">
    <source>
        <dbReference type="ARBA" id="ARBA00022801"/>
    </source>
</evidence>
<evidence type="ECO:0000256" key="1">
    <source>
        <dbReference type="ARBA" id="ARBA00007401"/>
    </source>
</evidence>
<feature type="domain" description="Glycoside hydrolase family 2 immunoglobulin-like beta-sandwich" evidence="4">
    <location>
        <begin position="545"/>
        <end position="603"/>
    </location>
</feature>
<keyword evidence="6" id="KW-1185">Reference proteome</keyword>
<dbReference type="PANTHER" id="PTHR42732:SF1">
    <property type="entry name" value="BETA-MANNOSIDASE"/>
    <property type="match status" value="1"/>
</dbReference>
<reference evidence="5 6" key="1">
    <citation type="submission" date="2023-11" db="EMBL/GenBank/DDBJ databases">
        <title>Coraliomargarita sp. nov., isolated from marine algae.</title>
        <authorList>
            <person name="Lee J.K."/>
            <person name="Baek J.H."/>
            <person name="Kim J.M."/>
            <person name="Choi D.G."/>
            <person name="Jeon C.O."/>
        </authorList>
    </citation>
    <scope>NUCLEOTIDE SEQUENCE [LARGE SCALE GENOMIC DNA]</scope>
    <source>
        <strain evidence="5 6">J2-16</strain>
    </source>
</reference>